<dbReference type="Proteomes" id="UP001359485">
    <property type="component" value="Unassembled WGS sequence"/>
</dbReference>
<accession>A0ABR1BJ17</accession>
<gene>
    <name evidence="1" type="ORF">RUM44_013665</name>
</gene>
<name>A0ABR1BJ17_POLSC</name>
<sequence length="220" mass="25668">MEGPRRKVRMDVLTKHMSFRYGVIERVRLDVAGDKHPLSHTCLTQRIAIEDHSSPTPSDNGKKELKKLGRSWTQLERTKTFCQELKREKGKKEAQGVPEGFLPSKRPLKDVLLDRKSRMTVCRDVSTTNAANEFLQSSFRMLWSFEKRPGDSSIPFFVKWMDRSKKKKKAVVMVARLKMAFLNERREWDKQTIVEWSEGLALECKRSKLCDRNILTVVKK</sequence>
<proteinExistence type="predicted"/>
<comment type="caution">
    <text evidence="1">The sequence shown here is derived from an EMBL/GenBank/DDBJ whole genome shotgun (WGS) entry which is preliminary data.</text>
</comment>
<dbReference type="EMBL" id="JAWJWF010000001">
    <property type="protein sequence ID" value="KAK6641945.1"/>
    <property type="molecule type" value="Genomic_DNA"/>
</dbReference>
<evidence type="ECO:0000313" key="1">
    <source>
        <dbReference type="EMBL" id="KAK6641945.1"/>
    </source>
</evidence>
<protein>
    <submittedName>
        <fullName evidence="1">Uncharacterized protein</fullName>
    </submittedName>
</protein>
<organism evidence="1 2">
    <name type="scientific">Polyplax serrata</name>
    <name type="common">Common mouse louse</name>
    <dbReference type="NCBI Taxonomy" id="468196"/>
    <lineage>
        <taxon>Eukaryota</taxon>
        <taxon>Metazoa</taxon>
        <taxon>Ecdysozoa</taxon>
        <taxon>Arthropoda</taxon>
        <taxon>Hexapoda</taxon>
        <taxon>Insecta</taxon>
        <taxon>Pterygota</taxon>
        <taxon>Neoptera</taxon>
        <taxon>Paraneoptera</taxon>
        <taxon>Psocodea</taxon>
        <taxon>Troctomorpha</taxon>
        <taxon>Phthiraptera</taxon>
        <taxon>Anoplura</taxon>
        <taxon>Polyplacidae</taxon>
        <taxon>Polyplax</taxon>
    </lineage>
</organism>
<keyword evidence="2" id="KW-1185">Reference proteome</keyword>
<reference evidence="1 2" key="1">
    <citation type="submission" date="2023-09" db="EMBL/GenBank/DDBJ databases">
        <title>Genomes of two closely related lineages of the louse Polyplax serrata with different host specificities.</title>
        <authorList>
            <person name="Martinu J."/>
            <person name="Tarabai H."/>
            <person name="Stefka J."/>
            <person name="Hypsa V."/>
        </authorList>
    </citation>
    <scope>NUCLEOTIDE SEQUENCE [LARGE SCALE GENOMIC DNA]</scope>
    <source>
        <strain evidence="1">98ZLc_SE</strain>
    </source>
</reference>
<evidence type="ECO:0000313" key="2">
    <source>
        <dbReference type="Proteomes" id="UP001359485"/>
    </source>
</evidence>